<proteinExistence type="inferred from homology"/>
<dbReference type="HOGENOM" id="CLU_071852_1_0_1"/>
<dbReference type="InterPro" id="IPR043405">
    <property type="entry name" value="Chondromodulin/Tenomodulin"/>
</dbReference>
<reference evidence="11" key="1">
    <citation type="journal article" date="2004" name="Nature">
        <title>Genome duplication in the teleost fish Tetraodon nigroviridis reveals the early vertebrate proto-karyotype.</title>
        <authorList>
            <person name="Jaillon O."/>
            <person name="Aury J.-M."/>
            <person name="Brunet F."/>
            <person name="Petit J.-L."/>
            <person name="Stange-Thomann N."/>
            <person name="Mauceli E."/>
            <person name="Bouneau L."/>
            <person name="Fischer C."/>
            <person name="Ozouf-Costaz C."/>
            <person name="Bernot A."/>
            <person name="Nicaud S."/>
            <person name="Jaffe D."/>
            <person name="Fisher S."/>
            <person name="Lutfalla G."/>
            <person name="Dossat C."/>
            <person name="Segurens B."/>
            <person name="Dasilva C."/>
            <person name="Salanoubat M."/>
            <person name="Levy M."/>
            <person name="Boudet N."/>
            <person name="Castellano S."/>
            <person name="Anthouard V."/>
            <person name="Jubin C."/>
            <person name="Castelli V."/>
            <person name="Katinka M."/>
            <person name="Vacherie B."/>
            <person name="Biemont C."/>
            <person name="Skalli Z."/>
            <person name="Cattolico L."/>
            <person name="Poulain J."/>
            <person name="De Berardinis V."/>
            <person name="Cruaud C."/>
            <person name="Duprat S."/>
            <person name="Brottier P."/>
            <person name="Coutanceau J.-P."/>
            <person name="Gouzy J."/>
            <person name="Parra G."/>
            <person name="Lardier G."/>
            <person name="Chapple C."/>
            <person name="McKernan K.J."/>
            <person name="McEwan P."/>
            <person name="Bosak S."/>
            <person name="Kellis M."/>
            <person name="Volff J.-N."/>
            <person name="Guigo R."/>
            <person name="Zody M.C."/>
            <person name="Mesirov J."/>
            <person name="Lindblad-Toh K."/>
            <person name="Birren B."/>
            <person name="Nusbaum C."/>
            <person name="Kahn D."/>
            <person name="Robinson-Rechavi M."/>
            <person name="Laudet V."/>
            <person name="Schachter V."/>
            <person name="Quetier F."/>
            <person name="Saurin W."/>
            <person name="Scarpelli C."/>
            <person name="Wincker P."/>
            <person name="Lander E.S."/>
            <person name="Weissenbach J."/>
            <person name="Roest Crollius H."/>
        </authorList>
    </citation>
    <scope>NUCLEOTIDE SEQUENCE [LARGE SCALE GENOMIC DNA]</scope>
</reference>
<dbReference type="GeneTree" id="ENSGT00480000042679"/>
<keyword evidence="4" id="KW-1133">Transmembrane helix</keyword>
<dbReference type="Proteomes" id="UP000007303">
    <property type="component" value="Unassembled WGS sequence"/>
</dbReference>
<dbReference type="GO" id="GO:0016525">
    <property type="term" value="P:negative regulation of angiogenesis"/>
    <property type="evidence" value="ECO:0007669"/>
    <property type="project" value="TreeGrafter"/>
</dbReference>
<evidence type="ECO:0000256" key="8">
    <source>
        <dbReference type="SAM" id="MobiDB-lite"/>
    </source>
</evidence>
<dbReference type="Ensembl" id="ENSTNIT00000019061.1">
    <property type="protein sequence ID" value="ENSTNIP00000018833.1"/>
    <property type="gene ID" value="ENSTNIG00000015757.1"/>
</dbReference>
<dbReference type="GO" id="GO:0001937">
    <property type="term" value="P:negative regulation of endothelial cell proliferation"/>
    <property type="evidence" value="ECO:0007669"/>
    <property type="project" value="TreeGrafter"/>
</dbReference>
<evidence type="ECO:0000259" key="9">
    <source>
        <dbReference type="PROSITE" id="PS50869"/>
    </source>
</evidence>
<dbReference type="OMA" id="TIYWIHP"/>
<dbReference type="PANTHER" id="PTHR14064:SF3">
    <property type="entry name" value="TENOMODULIN"/>
    <property type="match status" value="1"/>
</dbReference>
<reference evidence="10" key="2">
    <citation type="submission" date="2025-08" db="UniProtKB">
        <authorList>
            <consortium name="Ensembl"/>
        </authorList>
    </citation>
    <scope>IDENTIFICATION</scope>
</reference>
<keyword evidence="11" id="KW-1185">Reference proteome</keyword>
<organism evidence="10 11">
    <name type="scientific">Tetraodon nigroviridis</name>
    <name type="common">Spotted green pufferfish</name>
    <name type="synonym">Chelonodon nigroviridis</name>
    <dbReference type="NCBI Taxonomy" id="99883"/>
    <lineage>
        <taxon>Eukaryota</taxon>
        <taxon>Metazoa</taxon>
        <taxon>Chordata</taxon>
        <taxon>Craniata</taxon>
        <taxon>Vertebrata</taxon>
        <taxon>Euteleostomi</taxon>
        <taxon>Actinopterygii</taxon>
        <taxon>Neopterygii</taxon>
        <taxon>Teleostei</taxon>
        <taxon>Neoteleostei</taxon>
        <taxon>Acanthomorphata</taxon>
        <taxon>Eupercaria</taxon>
        <taxon>Tetraodontiformes</taxon>
        <taxon>Tetradontoidea</taxon>
        <taxon>Tetraodontidae</taxon>
        <taxon>Tetraodon</taxon>
    </lineage>
</organism>
<evidence type="ECO:0000256" key="1">
    <source>
        <dbReference type="ARBA" id="ARBA00004167"/>
    </source>
</evidence>
<keyword evidence="6" id="KW-1015">Disulfide bond</keyword>
<protein>
    <submittedName>
        <fullName evidence="10">Tenomodulin</fullName>
    </submittedName>
</protein>
<evidence type="ECO:0000256" key="2">
    <source>
        <dbReference type="ARBA" id="ARBA00009898"/>
    </source>
</evidence>
<dbReference type="InParanoid" id="H3DE90"/>
<comment type="similarity">
    <text evidence="2">Belongs to the chondromodulin-1 family.</text>
</comment>
<keyword evidence="7" id="KW-0325">Glycoprotein</keyword>
<evidence type="ECO:0000256" key="5">
    <source>
        <dbReference type="ARBA" id="ARBA00023136"/>
    </source>
</evidence>
<dbReference type="SMART" id="SM01039">
    <property type="entry name" value="BRICHOS"/>
    <property type="match status" value="1"/>
</dbReference>
<dbReference type="InterPro" id="IPR007084">
    <property type="entry name" value="BRICHOS_dom"/>
</dbReference>
<dbReference type="Pfam" id="PF04089">
    <property type="entry name" value="BRICHOS"/>
    <property type="match status" value="1"/>
</dbReference>
<evidence type="ECO:0000256" key="3">
    <source>
        <dbReference type="ARBA" id="ARBA00022692"/>
    </source>
</evidence>
<evidence type="ECO:0000313" key="11">
    <source>
        <dbReference type="Proteomes" id="UP000007303"/>
    </source>
</evidence>
<evidence type="ECO:0000256" key="6">
    <source>
        <dbReference type="ARBA" id="ARBA00023157"/>
    </source>
</evidence>
<evidence type="ECO:0000256" key="4">
    <source>
        <dbReference type="ARBA" id="ARBA00022989"/>
    </source>
</evidence>
<dbReference type="STRING" id="99883.ENSTNIP00000018833"/>
<evidence type="ECO:0000313" key="10">
    <source>
        <dbReference type="Ensembl" id="ENSTNIP00000018833.1"/>
    </source>
</evidence>
<comment type="subcellular location">
    <subcellularLocation>
        <location evidence="1">Membrane</location>
        <topology evidence="1">Single-pass membrane protein</topology>
    </subcellularLocation>
</comment>
<accession>H3DE90</accession>
<dbReference type="AlphaFoldDB" id="H3DE90"/>
<sequence length="257" mass="29888">MSLQVYDHPYKAFVDGVETDSLMEIDPNRRIMTFRTGNGSKEIVEVHDFKNGITGIRFTEHQRCFIRTQTRSLPTATEAVAEPDQGESVDTKVDDSQVWVPAEEPIVNLAFLFDSKIWEVCQELPIHWIHPVPLSVNELFSFLKQQKSKRFGANINKDDVGNVDAPDAEGTGQRVKRDTQEQDRINDYREVGIELDRHLDERGYCCQDCRRGVRYCRRYYEPLGGFHPWPYYYQGGRVICHIVMPCNWWIARMLGRV</sequence>
<dbReference type="GO" id="GO:0016020">
    <property type="term" value="C:membrane"/>
    <property type="evidence" value="ECO:0007669"/>
    <property type="project" value="UniProtKB-SubCell"/>
</dbReference>
<dbReference type="Gene3D" id="3.30.390.150">
    <property type="match status" value="1"/>
</dbReference>
<keyword evidence="3" id="KW-0812">Transmembrane</keyword>
<keyword evidence="5" id="KW-0472">Membrane</keyword>
<feature type="region of interest" description="Disordered" evidence="8">
    <location>
        <begin position="159"/>
        <end position="180"/>
    </location>
</feature>
<evidence type="ECO:0000256" key="7">
    <source>
        <dbReference type="ARBA" id="ARBA00023180"/>
    </source>
</evidence>
<dbReference type="PANTHER" id="PTHR14064">
    <property type="entry name" value="CHONDROMODULIN-RELATED"/>
    <property type="match status" value="1"/>
</dbReference>
<dbReference type="PROSITE" id="PS50869">
    <property type="entry name" value="BRICHOS"/>
    <property type="match status" value="1"/>
</dbReference>
<name>H3DE90_TETNG</name>
<reference evidence="10" key="3">
    <citation type="submission" date="2025-09" db="UniProtKB">
        <authorList>
            <consortium name="Ensembl"/>
        </authorList>
    </citation>
    <scope>IDENTIFICATION</scope>
</reference>
<feature type="domain" description="BRICHOS" evidence="9">
    <location>
        <begin position="37"/>
        <end position="129"/>
    </location>
</feature>